<protein>
    <recommendedName>
        <fullName evidence="2">PIN domain-containing protein</fullName>
    </recommendedName>
</protein>
<name>A0A7J2S299_9EURY</name>
<dbReference type="PANTHER" id="PTHR39550:SF1">
    <property type="entry name" value="SLL0658 PROTEIN"/>
    <property type="match status" value="1"/>
</dbReference>
<dbReference type="AlphaFoldDB" id="A0A7J2S299"/>
<comment type="caution">
    <text evidence="1">The sequence shown here is derived from an EMBL/GenBank/DDBJ whole genome shotgun (WGS) entry which is preliminary data.</text>
</comment>
<dbReference type="EMBL" id="DRIE01000049">
    <property type="protein sequence ID" value="HEC56839.1"/>
    <property type="molecule type" value="Genomic_DNA"/>
</dbReference>
<dbReference type="InterPro" id="IPR021799">
    <property type="entry name" value="PIN-like_prokaryotic"/>
</dbReference>
<accession>A0A7J2S299</accession>
<reference evidence="1" key="1">
    <citation type="journal article" date="2020" name="mSystems">
        <title>Genome- and Community-Level Interaction Insights into Carbon Utilization and Element Cycling Functions of Hydrothermarchaeota in Hydrothermal Sediment.</title>
        <authorList>
            <person name="Zhou Z."/>
            <person name="Liu Y."/>
            <person name="Xu W."/>
            <person name="Pan J."/>
            <person name="Luo Z.H."/>
            <person name="Li M."/>
        </authorList>
    </citation>
    <scope>NUCLEOTIDE SEQUENCE [LARGE SCALE GENOMIC DNA]</scope>
    <source>
        <strain evidence="1">HyVt-386</strain>
    </source>
</reference>
<dbReference type="PANTHER" id="PTHR39550">
    <property type="entry name" value="SLL0658 PROTEIN"/>
    <property type="match status" value="1"/>
</dbReference>
<evidence type="ECO:0008006" key="2">
    <source>
        <dbReference type="Google" id="ProtNLM"/>
    </source>
</evidence>
<dbReference type="Pfam" id="PF11848">
    <property type="entry name" value="DUF3368"/>
    <property type="match status" value="1"/>
</dbReference>
<organism evidence="1">
    <name type="scientific">Candidatus Syntropharchaeum butanivorans</name>
    <dbReference type="NCBI Taxonomy" id="1839936"/>
    <lineage>
        <taxon>Archaea</taxon>
        <taxon>Methanobacteriati</taxon>
        <taxon>Methanobacteriota</taxon>
        <taxon>Stenosarchaea group</taxon>
        <taxon>Methanomicrobia</taxon>
        <taxon>Methanosarcinales</taxon>
        <taxon>ANME-2 cluster</taxon>
        <taxon>Candidatus Syntropharchaeum</taxon>
    </lineage>
</organism>
<gene>
    <name evidence="1" type="ORF">ENI32_03005</name>
</gene>
<dbReference type="Proteomes" id="UP000885936">
    <property type="component" value="Unassembled WGS sequence"/>
</dbReference>
<sequence>MKLILDASVFIAFYTELKMGYLLTSMQKQGYEILIPEYILRNEIKTDLDMLHKAIKKGEIRILPQIRDEDIEELRFRFPFLNRGELEVIWWGKYFKGVSKNYWCVLDDGKARKAAQKLEIEIIGTLGIIETLNELEIISKDERKEICEKLRNKGFRMPKSYQC</sequence>
<proteinExistence type="predicted"/>
<evidence type="ECO:0000313" key="1">
    <source>
        <dbReference type="EMBL" id="HEC56839.1"/>
    </source>
</evidence>